<proteinExistence type="predicted"/>
<dbReference type="WBParaSite" id="PS1159_v2.g8256.t1">
    <property type="protein sequence ID" value="PS1159_v2.g8256.t1"/>
    <property type="gene ID" value="PS1159_v2.g8256"/>
</dbReference>
<dbReference type="Proteomes" id="UP000887580">
    <property type="component" value="Unplaced"/>
</dbReference>
<protein>
    <submittedName>
        <fullName evidence="2">Uncharacterized protein</fullName>
    </submittedName>
</protein>
<accession>A0AC35GSA5</accession>
<sequence length="179" mass="21295">MKSTYEFTVDVILTKDKNQAYKKNGIKFTLISWSRNWLDNQPIYFRVNFCEDDDFEITNVITAKREFSYDNGFKCPPDFELPCNATFHILKHIKYRKAPCNPNFVTIEYPLKIPIYRFDALKVEQFSEHCFTLPGYDFLTFKYFIKKAAENYIEIHIENVHRVEICGKLEEAIKMSEVL</sequence>
<reference evidence="2" key="1">
    <citation type="submission" date="2022-11" db="UniProtKB">
        <authorList>
            <consortium name="WormBaseParasite"/>
        </authorList>
    </citation>
    <scope>IDENTIFICATION</scope>
</reference>
<evidence type="ECO:0000313" key="2">
    <source>
        <dbReference type="WBParaSite" id="PS1159_v2.g8256.t1"/>
    </source>
</evidence>
<name>A0AC35GSA5_9BILA</name>
<evidence type="ECO:0000313" key="1">
    <source>
        <dbReference type="Proteomes" id="UP000887580"/>
    </source>
</evidence>
<organism evidence="1 2">
    <name type="scientific">Panagrolaimus sp. PS1159</name>
    <dbReference type="NCBI Taxonomy" id="55785"/>
    <lineage>
        <taxon>Eukaryota</taxon>
        <taxon>Metazoa</taxon>
        <taxon>Ecdysozoa</taxon>
        <taxon>Nematoda</taxon>
        <taxon>Chromadorea</taxon>
        <taxon>Rhabditida</taxon>
        <taxon>Tylenchina</taxon>
        <taxon>Panagrolaimomorpha</taxon>
        <taxon>Panagrolaimoidea</taxon>
        <taxon>Panagrolaimidae</taxon>
        <taxon>Panagrolaimus</taxon>
    </lineage>
</organism>